<dbReference type="Proteomes" id="UP000271010">
    <property type="component" value="Unassembled WGS sequence"/>
</dbReference>
<sequence length="155" mass="18121">MPTLEGVLEVHAPQEALFDLSQDYDQRLLWDKYLRVARLEHGAEQAQKGVEAYCESRKGIGMTVRYLTYHPPTQVAMEMTKGPWVFQKFSGSWRFKPVGNSSTHVYFRYHYKPKFGWMGKLLLQPFISSLLRTDIKNRLRFFKEAVESGILDTKK</sequence>
<organism evidence="1 2">
    <name type="scientific">Rufibacter immobilis</name>
    <dbReference type="NCBI Taxonomy" id="1348778"/>
    <lineage>
        <taxon>Bacteria</taxon>
        <taxon>Pseudomonadati</taxon>
        <taxon>Bacteroidota</taxon>
        <taxon>Cytophagia</taxon>
        <taxon>Cytophagales</taxon>
        <taxon>Hymenobacteraceae</taxon>
        <taxon>Rufibacter</taxon>
    </lineage>
</organism>
<protein>
    <submittedName>
        <fullName evidence="1">SRPBCC family protein</fullName>
    </submittedName>
</protein>
<name>A0A3M9MQP2_9BACT</name>
<dbReference type="InterPro" id="IPR023393">
    <property type="entry name" value="START-like_dom_sf"/>
</dbReference>
<evidence type="ECO:0000313" key="2">
    <source>
        <dbReference type="Proteomes" id="UP000271010"/>
    </source>
</evidence>
<evidence type="ECO:0000313" key="1">
    <source>
        <dbReference type="EMBL" id="RNI27525.1"/>
    </source>
</evidence>
<dbReference type="CDD" id="cd07812">
    <property type="entry name" value="SRPBCC"/>
    <property type="match status" value="1"/>
</dbReference>
<dbReference type="RefSeq" id="WP_123133992.1">
    <property type="nucleotide sequence ID" value="NZ_JBHMAD010000002.1"/>
</dbReference>
<dbReference type="SUPFAM" id="SSF55961">
    <property type="entry name" value="Bet v1-like"/>
    <property type="match status" value="1"/>
</dbReference>
<comment type="caution">
    <text evidence="1">The sequence shown here is derived from an EMBL/GenBank/DDBJ whole genome shotgun (WGS) entry which is preliminary data.</text>
</comment>
<keyword evidence="2" id="KW-1185">Reference proteome</keyword>
<dbReference type="Pfam" id="PF10604">
    <property type="entry name" value="Polyketide_cyc2"/>
    <property type="match status" value="1"/>
</dbReference>
<proteinExistence type="predicted"/>
<accession>A0A3M9MQP2</accession>
<dbReference type="AlphaFoldDB" id="A0A3M9MQP2"/>
<gene>
    <name evidence="1" type="ORF">EFA69_15475</name>
</gene>
<dbReference type="Gene3D" id="3.30.530.20">
    <property type="match status" value="1"/>
</dbReference>
<dbReference type="InterPro" id="IPR019587">
    <property type="entry name" value="Polyketide_cyclase/dehydratase"/>
</dbReference>
<dbReference type="OrthoDB" id="197829at2"/>
<dbReference type="EMBL" id="RJJE01000017">
    <property type="protein sequence ID" value="RNI27525.1"/>
    <property type="molecule type" value="Genomic_DNA"/>
</dbReference>
<reference evidence="1 2" key="1">
    <citation type="submission" date="2018-11" db="EMBL/GenBank/DDBJ databases">
        <title>Rufibacter latericius sp. nov., isolated from water in Baiyang Lake.</title>
        <authorList>
            <person name="Yang Y."/>
        </authorList>
    </citation>
    <scope>NUCLEOTIDE SEQUENCE [LARGE SCALE GENOMIC DNA]</scope>
    <source>
        <strain evidence="1 2">MCC P1</strain>
    </source>
</reference>